<keyword evidence="2" id="KW-1185">Reference proteome</keyword>
<dbReference type="GO" id="GO:0016853">
    <property type="term" value="F:isomerase activity"/>
    <property type="evidence" value="ECO:0007669"/>
    <property type="project" value="UniProtKB-KW"/>
</dbReference>
<evidence type="ECO:0000313" key="1">
    <source>
        <dbReference type="EMBL" id="SDC71760.1"/>
    </source>
</evidence>
<keyword evidence="1" id="KW-0413">Isomerase</keyword>
<dbReference type="InterPro" id="IPR029017">
    <property type="entry name" value="Enolase-like_N"/>
</dbReference>
<organism evidence="1 2">
    <name type="scientific">Melghirimyces thermohalophilus</name>
    <dbReference type="NCBI Taxonomy" id="1236220"/>
    <lineage>
        <taxon>Bacteria</taxon>
        <taxon>Bacillati</taxon>
        <taxon>Bacillota</taxon>
        <taxon>Bacilli</taxon>
        <taxon>Bacillales</taxon>
        <taxon>Thermoactinomycetaceae</taxon>
        <taxon>Melghirimyces</taxon>
    </lineage>
</organism>
<protein>
    <submittedName>
        <fullName evidence="1">D-galactarolactone cycloisomerase</fullName>
    </submittedName>
</protein>
<reference evidence="1 2" key="1">
    <citation type="submission" date="2016-10" db="EMBL/GenBank/DDBJ databases">
        <authorList>
            <person name="de Groot N.N."/>
        </authorList>
    </citation>
    <scope>NUCLEOTIDE SEQUENCE [LARGE SCALE GENOMIC DNA]</scope>
    <source>
        <strain evidence="1 2">DSM 45514</strain>
    </source>
</reference>
<name>A0A1G6NUS5_9BACL</name>
<accession>A0A1G6NUS5</accession>
<dbReference type="Proteomes" id="UP000199387">
    <property type="component" value="Unassembled WGS sequence"/>
</dbReference>
<gene>
    <name evidence="1" type="ORF">SAMN04488112_11457</name>
</gene>
<dbReference type="AlphaFoldDB" id="A0A1G6NUS5"/>
<sequence>MQVSHIETFPLFYQLPEPYGDANGYKTYRSCYLLCIRTQSGIS</sequence>
<dbReference type="EMBL" id="FMZA01000014">
    <property type="protein sequence ID" value="SDC71760.1"/>
    <property type="molecule type" value="Genomic_DNA"/>
</dbReference>
<dbReference type="Gene3D" id="3.30.390.10">
    <property type="entry name" value="Enolase-like, N-terminal domain"/>
    <property type="match status" value="1"/>
</dbReference>
<dbReference type="STRING" id="1236220.SAMN04488112_11457"/>
<evidence type="ECO:0000313" key="2">
    <source>
        <dbReference type="Proteomes" id="UP000199387"/>
    </source>
</evidence>
<proteinExistence type="predicted"/>